<dbReference type="GO" id="GO:0046872">
    <property type="term" value="F:metal ion binding"/>
    <property type="evidence" value="ECO:0007669"/>
    <property type="project" value="UniProtKB-KW"/>
</dbReference>
<evidence type="ECO:0000256" key="1">
    <source>
        <dbReference type="ARBA" id="ARBA00022490"/>
    </source>
</evidence>
<dbReference type="Pfam" id="PF04587">
    <property type="entry name" value="ADP_PFK_GK"/>
    <property type="match status" value="1"/>
</dbReference>
<evidence type="ECO:0000256" key="2">
    <source>
        <dbReference type="ARBA" id="ARBA00022679"/>
    </source>
</evidence>
<dbReference type="AlphaFoldDB" id="B0NFV1"/>
<dbReference type="Gene3D" id="3.30.1110.20">
    <property type="match status" value="1"/>
</dbReference>
<dbReference type="PANTHER" id="PTHR21208">
    <property type="entry name" value="ADP-DEPENDENT GLUCOKINASE"/>
    <property type="match status" value="1"/>
</dbReference>
<dbReference type="GO" id="GO:0006096">
    <property type="term" value="P:glycolytic process"/>
    <property type="evidence" value="ECO:0007669"/>
    <property type="project" value="UniProtKB-KW"/>
</dbReference>
<proteinExistence type="predicted"/>
<keyword evidence="6" id="KW-0324">Glycolysis</keyword>
<evidence type="ECO:0000313" key="7">
    <source>
        <dbReference type="EMBL" id="QBF73280.1"/>
    </source>
</evidence>
<dbReference type="STRING" id="411468.CLOSCI_02354"/>
<dbReference type="SUPFAM" id="SSF53613">
    <property type="entry name" value="Ribokinase-like"/>
    <property type="match status" value="1"/>
</dbReference>
<dbReference type="HOGENOM" id="CLU_686633_0_0_9"/>
<dbReference type="InterPro" id="IPR029056">
    <property type="entry name" value="Ribokinase-like"/>
</dbReference>
<evidence type="ECO:0000256" key="4">
    <source>
        <dbReference type="ARBA" id="ARBA00022777"/>
    </source>
</evidence>
<keyword evidence="5" id="KW-0460">Magnesium</keyword>
<dbReference type="Proteomes" id="UP000289664">
    <property type="component" value="Chromosome"/>
</dbReference>
<name>B0NFV1_CLOS5</name>
<accession>B0NFV1</accession>
<evidence type="ECO:0000256" key="6">
    <source>
        <dbReference type="ARBA" id="ARBA00023152"/>
    </source>
</evidence>
<keyword evidence="2" id="KW-0808">Transferase</keyword>
<evidence type="ECO:0000256" key="3">
    <source>
        <dbReference type="ARBA" id="ARBA00022723"/>
    </source>
</evidence>
<dbReference type="PROSITE" id="PS51255">
    <property type="entry name" value="ADPK"/>
    <property type="match status" value="1"/>
</dbReference>
<dbReference type="Gene3D" id="3.40.1190.20">
    <property type="match status" value="1"/>
</dbReference>
<sequence>MVLEQKYQEAYEALEETVRQRTRNGRYTALGYTSNLDLLCDFKVERLNELLERYMPDGVLSEMKVSDEIETMEDLLGTVVYYCIRGIGGEADVKNTKLVEESFHFDYGMGGTAVQAAMALAQLGCPSIVHLTDDSKEVCQILRSPSIYAVSQDGRLVHTDEVIQTNEQEIHFIIQFKKGDKICLGGQEAVIPCSNRLIITKITVNEFVPFSRPYFEWIERNGMDISSNVLSSFNALLDPQVLKEHLEYVKGHVAKYKEANPDGIVFFEDAHYHDYAVRKLCLETVYSCVDIVSLNEEELKYTLKEMYDFDVDIEDIISCVEGARFIRGKFGIQKGVIVHTKDYSMYVGDPLKADIERGLIYGNLLATAKAQNGWYGTKEQIREVLGFELSPKGVENYEKVKASPFAGEVTLVPSKYIDKPKYTIGLGDSFVGGVQMCF</sequence>
<keyword evidence="1" id="KW-0963">Cytoplasm</keyword>
<dbReference type="KEGG" id="csci:HDCHBGLK_00653"/>
<keyword evidence="3" id="KW-0479">Metal-binding</keyword>
<gene>
    <name evidence="7" type="ORF">HDCHBGLK_00653</name>
</gene>
<evidence type="ECO:0000313" key="8">
    <source>
        <dbReference type="Proteomes" id="UP000289664"/>
    </source>
</evidence>
<dbReference type="EMBL" id="CP036170">
    <property type="protein sequence ID" value="QBF73280.1"/>
    <property type="molecule type" value="Genomic_DNA"/>
</dbReference>
<protein>
    <submittedName>
        <fullName evidence="7">Uncharacterized protein</fullName>
    </submittedName>
</protein>
<organism evidence="7 8">
    <name type="scientific">Clostridium scindens (strain ATCC 35704 / DSM 5676 / VPI 13733 / 19)</name>
    <dbReference type="NCBI Taxonomy" id="411468"/>
    <lineage>
        <taxon>Bacteria</taxon>
        <taxon>Bacillati</taxon>
        <taxon>Bacillota</taxon>
        <taxon>Clostridia</taxon>
        <taxon>Lachnospirales</taxon>
        <taxon>Lachnospiraceae</taxon>
    </lineage>
</organism>
<dbReference type="OrthoDB" id="2813007at2"/>
<dbReference type="InterPro" id="IPR007666">
    <property type="entry name" value="ADP_PFK/GK"/>
</dbReference>
<dbReference type="RefSeq" id="WP_004607419.1">
    <property type="nucleotide sequence ID" value="NZ_CP036170.1"/>
</dbReference>
<keyword evidence="8" id="KW-1185">Reference proteome</keyword>
<dbReference type="GeneID" id="62694882"/>
<dbReference type="GO" id="GO:0016301">
    <property type="term" value="F:kinase activity"/>
    <property type="evidence" value="ECO:0007669"/>
    <property type="project" value="UniProtKB-KW"/>
</dbReference>
<evidence type="ECO:0000256" key="5">
    <source>
        <dbReference type="ARBA" id="ARBA00022842"/>
    </source>
</evidence>
<reference evidence="7 8" key="1">
    <citation type="journal article" date="2019" name="Appl. Environ. Microbiol.">
        <title>Clostridium scindens ATCC 35704: integration of nutritional requirements, the complete genome sequence, and global transcriptional responses to bile acids.</title>
        <authorList>
            <person name="Devendran S."/>
            <person name="Shrestha R."/>
            <person name="Alves J.M.P."/>
            <person name="Wolf P.G."/>
            <person name="Ly L."/>
            <person name="Hernandez A.G."/>
            <person name="Mendez-Garcia C."/>
            <person name="Inboden A."/>
            <person name="Wiley J."/>
            <person name="Paul O."/>
            <person name="Allen A."/>
            <person name="Springer E."/>
            <person name="Wright C.L."/>
            <person name="Fields C.J."/>
            <person name="Daniel S.L."/>
            <person name="Ridlon J.M."/>
        </authorList>
    </citation>
    <scope>NUCLEOTIDE SEQUENCE [LARGE SCALE GENOMIC DNA]</scope>
    <source>
        <strain evidence="7 8">ATCC 35704</strain>
    </source>
</reference>
<dbReference type="eggNOG" id="COG4809">
    <property type="taxonomic scope" value="Bacteria"/>
</dbReference>
<dbReference type="PANTHER" id="PTHR21208:SF1">
    <property type="entry name" value="ADP-DEPENDENT GLUCOKINASE"/>
    <property type="match status" value="1"/>
</dbReference>
<keyword evidence="4" id="KW-0418">Kinase</keyword>
<dbReference type="GO" id="GO:0016773">
    <property type="term" value="F:phosphotransferase activity, alcohol group as acceptor"/>
    <property type="evidence" value="ECO:0007669"/>
    <property type="project" value="InterPro"/>
</dbReference>